<feature type="compositionally biased region" description="Polar residues" evidence="1">
    <location>
        <begin position="790"/>
        <end position="804"/>
    </location>
</feature>
<feature type="region of interest" description="Disordered" evidence="1">
    <location>
        <begin position="1"/>
        <end position="83"/>
    </location>
</feature>
<accession>A0AAN6N123</accession>
<organism evidence="3 4">
    <name type="scientific">Diplogelasinospora grovesii</name>
    <dbReference type="NCBI Taxonomy" id="303347"/>
    <lineage>
        <taxon>Eukaryota</taxon>
        <taxon>Fungi</taxon>
        <taxon>Dikarya</taxon>
        <taxon>Ascomycota</taxon>
        <taxon>Pezizomycotina</taxon>
        <taxon>Sordariomycetes</taxon>
        <taxon>Sordariomycetidae</taxon>
        <taxon>Sordariales</taxon>
        <taxon>Diplogelasinosporaceae</taxon>
        <taxon>Diplogelasinospora</taxon>
    </lineage>
</organism>
<evidence type="ECO:0000313" key="4">
    <source>
        <dbReference type="Proteomes" id="UP001303473"/>
    </source>
</evidence>
<keyword evidence="4" id="KW-1185">Reference proteome</keyword>
<feature type="compositionally biased region" description="Low complexity" evidence="1">
    <location>
        <begin position="576"/>
        <end position="599"/>
    </location>
</feature>
<proteinExistence type="predicted"/>
<feature type="region of interest" description="Disordered" evidence="1">
    <location>
        <begin position="726"/>
        <end position="804"/>
    </location>
</feature>
<dbReference type="InterPro" id="IPR037651">
    <property type="entry name" value="Swc3"/>
</dbReference>
<dbReference type="PANTHER" id="PTHR28108">
    <property type="entry name" value="SWR1-COMPLEX PROTEIN 3"/>
    <property type="match status" value="1"/>
</dbReference>
<evidence type="ECO:0000256" key="1">
    <source>
        <dbReference type="SAM" id="MobiDB-lite"/>
    </source>
</evidence>
<feature type="domain" description="SWR1-complex protein 3" evidence="2">
    <location>
        <begin position="54"/>
        <end position="156"/>
    </location>
</feature>
<dbReference type="GO" id="GO:0140849">
    <property type="term" value="F:ATP-dependent H2AZ histone chaperone activity"/>
    <property type="evidence" value="ECO:0007669"/>
    <property type="project" value="InterPro"/>
</dbReference>
<evidence type="ECO:0000313" key="3">
    <source>
        <dbReference type="EMBL" id="KAK3937201.1"/>
    </source>
</evidence>
<sequence>MEKKRKLPARAAARAEQMAKKRTITPPQRSVTPATAPEPEPEPVVEKPPPPPLPKAITAGKPLPTVETPQPEDLPSSEYQSIQESGVLAESLVRSRLAWITDGIFERYWTKPTKRKGVVIEDAKNPPKDSMTKLGHVTITVEPHIFEATMYGVKDPKPPPPPPPPATFRPIIQYGPPNGVMPPPPPPPPPPAAPAAPQTPKPASSTNTPTAAAPPSQSQTQPQTNVPNQIPAQSQPPTPTQMQAPPQGQTPVPNHMQAPTQSAVLSQVASQTQFQQSHPPPPQATPSTIPAAPRTAAPPRGMESVLSASAIRPQPAQRPPMATPVVHNQPPRQPPPLQAPGPAPGLPVAVNMKPPGAAPMVAPGVQPGGPSGVPPGAQMANPQARPPVNGAPAPAVSGRPAPGTDPIILTLAERAGEDPHLRDLMKKVAQGEASKIELEQFQRIIDAITVESKRKGQPVGPSADRLLVDGRTVRYFADEVRAILDIVWNSNPKQTSTDLRPPAGSDPLVVLLVKAALDDVKTQELVRRIAENRPQFSDATDLKAILDELRSKIGKETHVQSPVVSTPTNGVIANGSAAASSPTVATPTAATPQHHQQATRSRGPPPPVKPDISAVVFEFAGGTGDRFLFPKFSILEYVPVPSGQQVIASFLIVRKGSKSEYPVADPELDYYQPVTIRLYAPVGRHLDNLARVVAPVDEVRRYMEDVMDKMTRAEYILLAMRLPRGDGREDTTMSDDKSKDAKTEQQTNGAAAKQNLKESTPAPAQPGVLWTSATKLPKPEIRELPPRSRIYSSKMITDSSEEQQYQKFISTVGRKEVDED</sequence>
<feature type="compositionally biased region" description="Low complexity" evidence="1">
    <location>
        <begin position="240"/>
        <end position="251"/>
    </location>
</feature>
<feature type="compositionally biased region" description="Low complexity" evidence="1">
    <location>
        <begin position="201"/>
        <end position="233"/>
    </location>
</feature>
<comment type="caution">
    <text evidence="3">The sequence shown here is derived from an EMBL/GenBank/DDBJ whole genome shotgun (WGS) entry which is preliminary data.</text>
</comment>
<feature type="compositionally biased region" description="Basic and acidic residues" evidence="1">
    <location>
        <begin position="726"/>
        <end position="743"/>
    </location>
</feature>
<dbReference type="AlphaFoldDB" id="A0AAN6N123"/>
<dbReference type="Pfam" id="PF24707">
    <property type="entry name" value="Swc3"/>
    <property type="match status" value="1"/>
</dbReference>
<gene>
    <name evidence="3" type="ORF">QBC46DRAFT_344804</name>
</gene>
<feature type="compositionally biased region" description="Basic and acidic residues" evidence="1">
    <location>
        <begin position="777"/>
        <end position="786"/>
    </location>
</feature>
<feature type="region of interest" description="Disordered" evidence="1">
    <location>
        <begin position="575"/>
        <end position="607"/>
    </location>
</feature>
<protein>
    <recommendedName>
        <fullName evidence="2">SWR1-complex protein 3 domain-containing protein</fullName>
    </recommendedName>
</protein>
<dbReference type="GO" id="GO:0000812">
    <property type="term" value="C:Swr1 complex"/>
    <property type="evidence" value="ECO:0007669"/>
    <property type="project" value="InterPro"/>
</dbReference>
<feature type="compositionally biased region" description="Polar residues" evidence="1">
    <location>
        <begin position="257"/>
        <end position="274"/>
    </location>
</feature>
<evidence type="ECO:0000259" key="2">
    <source>
        <dbReference type="Pfam" id="PF24707"/>
    </source>
</evidence>
<feature type="compositionally biased region" description="Low complexity" evidence="1">
    <location>
        <begin position="285"/>
        <end position="299"/>
    </location>
</feature>
<feature type="region of interest" description="Disordered" evidence="1">
    <location>
        <begin position="374"/>
        <end position="401"/>
    </location>
</feature>
<dbReference type="Proteomes" id="UP001303473">
    <property type="component" value="Unassembled WGS sequence"/>
</dbReference>
<dbReference type="InterPro" id="IPR057558">
    <property type="entry name" value="Swc3_dom"/>
</dbReference>
<feature type="region of interest" description="Disordered" evidence="1">
    <location>
        <begin position="151"/>
        <end position="351"/>
    </location>
</feature>
<name>A0AAN6N123_9PEZI</name>
<feature type="compositionally biased region" description="Pro residues" evidence="1">
    <location>
        <begin position="158"/>
        <end position="167"/>
    </location>
</feature>
<feature type="compositionally biased region" description="Pro residues" evidence="1">
    <location>
        <begin position="179"/>
        <end position="200"/>
    </location>
</feature>
<reference evidence="4" key="1">
    <citation type="journal article" date="2023" name="Mol. Phylogenet. Evol.">
        <title>Genome-scale phylogeny and comparative genomics of the fungal order Sordariales.</title>
        <authorList>
            <person name="Hensen N."/>
            <person name="Bonometti L."/>
            <person name="Westerberg I."/>
            <person name="Brannstrom I.O."/>
            <person name="Guillou S."/>
            <person name="Cros-Aarteil S."/>
            <person name="Calhoun S."/>
            <person name="Haridas S."/>
            <person name="Kuo A."/>
            <person name="Mondo S."/>
            <person name="Pangilinan J."/>
            <person name="Riley R."/>
            <person name="LaButti K."/>
            <person name="Andreopoulos B."/>
            <person name="Lipzen A."/>
            <person name="Chen C."/>
            <person name="Yan M."/>
            <person name="Daum C."/>
            <person name="Ng V."/>
            <person name="Clum A."/>
            <person name="Steindorff A."/>
            <person name="Ohm R.A."/>
            <person name="Martin F."/>
            <person name="Silar P."/>
            <person name="Natvig D.O."/>
            <person name="Lalanne C."/>
            <person name="Gautier V."/>
            <person name="Ament-Velasquez S.L."/>
            <person name="Kruys A."/>
            <person name="Hutchinson M.I."/>
            <person name="Powell A.J."/>
            <person name="Barry K."/>
            <person name="Miller A.N."/>
            <person name="Grigoriev I.V."/>
            <person name="Debuchy R."/>
            <person name="Gladieux P."/>
            <person name="Hiltunen Thoren M."/>
            <person name="Johannesson H."/>
        </authorList>
    </citation>
    <scope>NUCLEOTIDE SEQUENCE [LARGE SCALE GENOMIC DNA]</scope>
    <source>
        <strain evidence="4">CBS 340.73</strain>
    </source>
</reference>
<feature type="compositionally biased region" description="Pro residues" evidence="1">
    <location>
        <begin position="331"/>
        <end position="345"/>
    </location>
</feature>
<dbReference type="PANTHER" id="PTHR28108:SF1">
    <property type="entry name" value="SWR1-COMPLEX PROTEIN 3"/>
    <property type="match status" value="1"/>
</dbReference>
<dbReference type="EMBL" id="MU853860">
    <property type="protein sequence ID" value="KAK3937201.1"/>
    <property type="molecule type" value="Genomic_DNA"/>
</dbReference>